<feature type="domain" description="Helicase ATP-binding" evidence="14">
    <location>
        <begin position="181"/>
        <end position="439"/>
    </location>
</feature>
<comment type="similarity">
    <text evidence="13">Belongs to the helicase family. DinG subfamily.</text>
</comment>
<evidence type="ECO:0000256" key="11">
    <source>
        <dbReference type="ARBA" id="ARBA00023204"/>
    </source>
</evidence>
<keyword evidence="8" id="KW-0408">Iron</keyword>
<dbReference type="GO" id="GO:0006281">
    <property type="term" value="P:DNA repair"/>
    <property type="evidence" value="ECO:0007669"/>
    <property type="project" value="UniProtKB-KW"/>
</dbReference>
<dbReference type="InterPro" id="IPR045028">
    <property type="entry name" value="DinG/Rad3-like"/>
</dbReference>
<keyword evidence="9" id="KW-0411">Iron-sulfur</keyword>
<evidence type="ECO:0000256" key="6">
    <source>
        <dbReference type="ARBA" id="ARBA00022806"/>
    </source>
</evidence>
<proteinExistence type="inferred from homology"/>
<evidence type="ECO:0000313" key="15">
    <source>
        <dbReference type="EMBL" id="RBP90524.1"/>
    </source>
</evidence>
<dbReference type="Gene3D" id="1.10.275.40">
    <property type="match status" value="1"/>
</dbReference>
<dbReference type="SMART" id="SM00488">
    <property type="entry name" value="DEXDc2"/>
    <property type="match status" value="1"/>
</dbReference>
<dbReference type="AlphaFoldDB" id="A0A366JTP8"/>
<sequence length="769" mass="88524">MENKIKISVRSLVEYVYKSGSIETGFRSAVPLSEGTRIHQRIQKLYGEEDQKEVYLQEALTFYHLDFQLEGRCDGLLIRNEEHIIDEIKSVSLPLSEIDEFAYPVHWAQAKCYAFMYAKDHNLPEMRVQITYVQSKTDEVKRFQQSYSFRELEEFILYLLESYFPYADLRVQHQQELTKSIQELAFPFPAYRNGQRKFAGAVYKTIAEEKNLFANAPTGIGKTISTLFPALKAIGEGHIQRIIYATAKTITRQAAEGAVAIMGDGGLNLKSVTITAKDKICFKEETNCQKDSCEFANGYYDRINHAVLDLLKKENMITRKTIENYAMKHKVCPFEFSLDAAYAADAIIGDYNYIFDPRVSLKRLLEEEKKKTALLIDEAHNLVDRGREMYSSSLEKSAFLQLSRSFKGRDKGIHTSAKQVNGIFIALKKKCGENQEVAEKDPPEELFEVLEEFVQNAENYLGQNRSNTDEELLEVFFAAQNFIRIGKLYDERFVTYIQKQRNDLIIKLFCLDPSNLLRKARKGYKSAIFFSATLMPLNYYLDMLGFQEEDYIVSVPSPFSKDQAKVYIQPLSTRYRDREGSIEPIVSTIKDMLKGQKGNYLIFFPSYQYMENVYERFTHEEMHVHTIIQKTGMDEEEREEFLDAFQPNASGTLLGFAVMGGVFSEGIDLQGDRLNGVFVVGVGLPQIGFERDMMKAYFQQQGKNGYDYAYTYPGMNKVLQAGGRLIRSENDTGMIVLMDDRYVQAKYQALLPDEWKDSILFKKLKHPAR</sequence>
<evidence type="ECO:0000256" key="4">
    <source>
        <dbReference type="ARBA" id="ARBA00022763"/>
    </source>
</evidence>
<dbReference type="GO" id="GO:0051539">
    <property type="term" value="F:4 iron, 4 sulfur cluster binding"/>
    <property type="evidence" value="ECO:0007669"/>
    <property type="project" value="UniProtKB-KW"/>
</dbReference>
<dbReference type="STRING" id="1399.VL14_12900"/>
<dbReference type="InterPro" id="IPR006555">
    <property type="entry name" value="ATP-dep_Helicase_C"/>
</dbReference>
<evidence type="ECO:0000256" key="9">
    <source>
        <dbReference type="ARBA" id="ARBA00023014"/>
    </source>
</evidence>
<name>A0A366JTP8_CYTFI</name>
<protein>
    <submittedName>
        <fullName evidence="15">Rad3-related DNA helicase</fullName>
    </submittedName>
</protein>
<dbReference type="SUPFAM" id="SSF52540">
    <property type="entry name" value="P-loop containing nucleoside triphosphate hydrolases"/>
    <property type="match status" value="2"/>
</dbReference>
<dbReference type="GO" id="GO:0003678">
    <property type="term" value="F:DNA helicase activity"/>
    <property type="evidence" value="ECO:0007669"/>
    <property type="project" value="InterPro"/>
</dbReference>
<keyword evidence="1" id="KW-0004">4Fe-4S</keyword>
<dbReference type="GO" id="GO:0016818">
    <property type="term" value="F:hydrolase activity, acting on acid anhydrides, in phosphorus-containing anhydrides"/>
    <property type="evidence" value="ECO:0007669"/>
    <property type="project" value="InterPro"/>
</dbReference>
<dbReference type="PANTHER" id="PTHR11472:SF34">
    <property type="entry name" value="REGULATOR OF TELOMERE ELONGATION HELICASE 1"/>
    <property type="match status" value="1"/>
</dbReference>
<keyword evidence="6 15" id="KW-0347">Helicase</keyword>
<evidence type="ECO:0000256" key="3">
    <source>
        <dbReference type="ARBA" id="ARBA00022741"/>
    </source>
</evidence>
<evidence type="ECO:0000313" key="16">
    <source>
        <dbReference type="Proteomes" id="UP000252731"/>
    </source>
</evidence>
<evidence type="ECO:0000256" key="13">
    <source>
        <dbReference type="ARBA" id="ARBA00038058"/>
    </source>
</evidence>
<keyword evidence="11" id="KW-0234">DNA repair</keyword>
<keyword evidence="7" id="KW-0067">ATP-binding</keyword>
<reference evidence="15 16" key="1">
    <citation type="submission" date="2018-06" db="EMBL/GenBank/DDBJ databases">
        <title>Freshwater and sediment microbial communities from various areas in North America, analyzing microbe dynamics in response to fracking.</title>
        <authorList>
            <person name="Lamendella R."/>
        </authorList>
    </citation>
    <scope>NUCLEOTIDE SEQUENCE [LARGE SCALE GENOMIC DNA]</scope>
    <source>
        <strain evidence="15 16">14_TX</strain>
    </source>
</reference>
<dbReference type="InterPro" id="IPR014013">
    <property type="entry name" value="Helic_SF1/SF2_ATP-bd_DinG/Rad3"/>
</dbReference>
<dbReference type="Gene3D" id="3.40.50.300">
    <property type="entry name" value="P-loop containing nucleotide triphosphate hydrolases"/>
    <property type="match status" value="2"/>
</dbReference>
<keyword evidence="5" id="KW-0378">Hydrolase</keyword>
<dbReference type="PANTHER" id="PTHR11472">
    <property type="entry name" value="DNA REPAIR DEAD HELICASE RAD3/XP-D SUBFAMILY MEMBER"/>
    <property type="match status" value="1"/>
</dbReference>
<dbReference type="Pfam" id="PF06733">
    <property type="entry name" value="DEAD_2"/>
    <property type="match status" value="1"/>
</dbReference>
<gene>
    <name evidence="15" type="ORF">DFO70_10929</name>
</gene>
<dbReference type="InterPro" id="IPR010614">
    <property type="entry name" value="RAD3-like_helicase_DEAD"/>
</dbReference>
<dbReference type="Proteomes" id="UP000252731">
    <property type="component" value="Unassembled WGS sequence"/>
</dbReference>
<dbReference type="PROSITE" id="PS51193">
    <property type="entry name" value="HELICASE_ATP_BIND_2"/>
    <property type="match status" value="1"/>
</dbReference>
<dbReference type="Gene3D" id="1.10.30.20">
    <property type="entry name" value="Bacterial XPD DNA helicase, FeS cluster domain"/>
    <property type="match status" value="1"/>
</dbReference>
<dbReference type="OrthoDB" id="9765586at2"/>
<keyword evidence="12" id="KW-0413">Isomerase</keyword>
<keyword evidence="16" id="KW-1185">Reference proteome</keyword>
<evidence type="ECO:0000256" key="5">
    <source>
        <dbReference type="ARBA" id="ARBA00022801"/>
    </source>
</evidence>
<dbReference type="InterPro" id="IPR042493">
    <property type="entry name" value="XPD_DNA_FeS"/>
</dbReference>
<evidence type="ECO:0000256" key="7">
    <source>
        <dbReference type="ARBA" id="ARBA00022840"/>
    </source>
</evidence>
<dbReference type="InterPro" id="IPR006554">
    <property type="entry name" value="Helicase-like_DEXD_c2"/>
</dbReference>
<dbReference type="GO" id="GO:0046872">
    <property type="term" value="F:metal ion binding"/>
    <property type="evidence" value="ECO:0007669"/>
    <property type="project" value="UniProtKB-KW"/>
</dbReference>
<comment type="caution">
    <text evidence="15">The sequence shown here is derived from an EMBL/GenBank/DDBJ whole genome shotgun (WGS) entry which is preliminary data.</text>
</comment>
<keyword evidence="10" id="KW-0238">DNA-binding</keyword>
<keyword evidence="2" id="KW-0479">Metal-binding</keyword>
<keyword evidence="4" id="KW-0227">DNA damage</keyword>
<evidence type="ECO:0000256" key="10">
    <source>
        <dbReference type="ARBA" id="ARBA00023125"/>
    </source>
</evidence>
<dbReference type="Gene3D" id="3.90.320.10">
    <property type="match status" value="1"/>
</dbReference>
<accession>A0A366JTP8</accession>
<evidence type="ECO:0000256" key="2">
    <source>
        <dbReference type="ARBA" id="ARBA00022723"/>
    </source>
</evidence>
<dbReference type="Pfam" id="PF13307">
    <property type="entry name" value="Helicase_C_2"/>
    <property type="match status" value="1"/>
</dbReference>
<dbReference type="RefSeq" id="WP_113883889.1">
    <property type="nucleotide sequence ID" value="NZ_QNSF01000009.1"/>
</dbReference>
<organism evidence="15 16">
    <name type="scientific">Cytobacillus firmus</name>
    <name type="common">Bacillus firmus</name>
    <dbReference type="NCBI Taxonomy" id="1399"/>
    <lineage>
        <taxon>Bacteria</taxon>
        <taxon>Bacillati</taxon>
        <taxon>Bacillota</taxon>
        <taxon>Bacilli</taxon>
        <taxon>Bacillales</taxon>
        <taxon>Bacillaceae</taxon>
        <taxon>Cytobacillus</taxon>
    </lineage>
</organism>
<evidence type="ECO:0000256" key="1">
    <source>
        <dbReference type="ARBA" id="ARBA00022485"/>
    </source>
</evidence>
<evidence type="ECO:0000256" key="8">
    <source>
        <dbReference type="ARBA" id="ARBA00023004"/>
    </source>
</evidence>
<dbReference type="SMART" id="SM00491">
    <property type="entry name" value="HELICc2"/>
    <property type="match status" value="1"/>
</dbReference>
<dbReference type="EMBL" id="QNSF01000009">
    <property type="protein sequence ID" value="RBP90524.1"/>
    <property type="molecule type" value="Genomic_DNA"/>
</dbReference>
<dbReference type="InterPro" id="IPR027417">
    <property type="entry name" value="P-loop_NTPase"/>
</dbReference>
<dbReference type="GO" id="GO:0003677">
    <property type="term" value="F:DNA binding"/>
    <property type="evidence" value="ECO:0007669"/>
    <property type="project" value="UniProtKB-KW"/>
</dbReference>
<keyword evidence="3" id="KW-0547">Nucleotide-binding</keyword>
<dbReference type="GO" id="GO:0005524">
    <property type="term" value="F:ATP binding"/>
    <property type="evidence" value="ECO:0007669"/>
    <property type="project" value="UniProtKB-KW"/>
</dbReference>
<evidence type="ECO:0000259" key="14">
    <source>
        <dbReference type="PROSITE" id="PS51193"/>
    </source>
</evidence>
<dbReference type="InterPro" id="IPR011604">
    <property type="entry name" value="PDDEXK-like_dom_sf"/>
</dbReference>
<evidence type="ECO:0000256" key="12">
    <source>
        <dbReference type="ARBA" id="ARBA00023235"/>
    </source>
</evidence>